<dbReference type="InterPro" id="IPR055100">
    <property type="entry name" value="GNAT_LYC1-like"/>
</dbReference>
<evidence type="ECO:0000313" key="3">
    <source>
        <dbReference type="Proteomes" id="UP000054018"/>
    </source>
</evidence>
<dbReference type="Gene3D" id="3.40.630.30">
    <property type="match status" value="1"/>
</dbReference>
<dbReference type="Pfam" id="PF22998">
    <property type="entry name" value="GNAT_LYC1-like"/>
    <property type="match status" value="1"/>
</dbReference>
<keyword evidence="3" id="KW-1185">Reference proteome</keyword>
<accession>A0A0D0A3A7</accession>
<evidence type="ECO:0000313" key="2">
    <source>
        <dbReference type="EMBL" id="KIK26513.1"/>
    </source>
</evidence>
<reference evidence="2 3" key="1">
    <citation type="submission" date="2014-04" db="EMBL/GenBank/DDBJ databases">
        <authorList>
            <consortium name="DOE Joint Genome Institute"/>
            <person name="Kuo A."/>
            <person name="Kohler A."/>
            <person name="Costa M.D."/>
            <person name="Nagy L.G."/>
            <person name="Floudas D."/>
            <person name="Copeland A."/>
            <person name="Barry K.W."/>
            <person name="Cichocki N."/>
            <person name="Veneault-Fourrey C."/>
            <person name="LaButti K."/>
            <person name="Lindquist E.A."/>
            <person name="Lipzen A."/>
            <person name="Lundell T."/>
            <person name="Morin E."/>
            <person name="Murat C."/>
            <person name="Sun H."/>
            <person name="Tunlid A."/>
            <person name="Henrissat B."/>
            <person name="Grigoriev I.V."/>
            <person name="Hibbett D.S."/>
            <person name="Martin F."/>
            <person name="Nordberg H.P."/>
            <person name="Cantor M.N."/>
            <person name="Hua S.X."/>
        </authorList>
    </citation>
    <scope>NUCLEOTIDE SEQUENCE [LARGE SCALE GENOMIC DNA]</scope>
    <source>
        <strain evidence="2 3">441</strain>
    </source>
</reference>
<dbReference type="PANTHER" id="PTHR34815">
    <property type="entry name" value="LYSINE ACETYLTRANSFERASE"/>
    <property type="match status" value="1"/>
</dbReference>
<dbReference type="STRING" id="765257.A0A0D0A3A7"/>
<dbReference type="InterPro" id="IPR053013">
    <property type="entry name" value="LAT"/>
</dbReference>
<protein>
    <recommendedName>
        <fullName evidence="1">LYC1 C-terminal domain-containing protein</fullName>
    </recommendedName>
</protein>
<name>A0A0D0A3A7_9AGAM</name>
<dbReference type="AlphaFoldDB" id="A0A0D0A3A7"/>
<reference evidence="3" key="2">
    <citation type="submission" date="2015-01" db="EMBL/GenBank/DDBJ databases">
        <title>Evolutionary Origins and Diversification of the Mycorrhizal Mutualists.</title>
        <authorList>
            <consortium name="DOE Joint Genome Institute"/>
            <consortium name="Mycorrhizal Genomics Consortium"/>
            <person name="Kohler A."/>
            <person name="Kuo A."/>
            <person name="Nagy L.G."/>
            <person name="Floudas D."/>
            <person name="Copeland A."/>
            <person name="Barry K.W."/>
            <person name="Cichocki N."/>
            <person name="Veneault-Fourrey C."/>
            <person name="LaButti K."/>
            <person name="Lindquist E.A."/>
            <person name="Lipzen A."/>
            <person name="Lundell T."/>
            <person name="Morin E."/>
            <person name="Murat C."/>
            <person name="Riley R."/>
            <person name="Ohm R."/>
            <person name="Sun H."/>
            <person name="Tunlid A."/>
            <person name="Henrissat B."/>
            <person name="Grigoriev I.V."/>
            <person name="Hibbett D.S."/>
            <person name="Martin F."/>
        </authorList>
    </citation>
    <scope>NUCLEOTIDE SEQUENCE [LARGE SCALE GENOMIC DNA]</scope>
    <source>
        <strain evidence="3">441</strain>
    </source>
</reference>
<dbReference type="HOGENOM" id="CLU_038171_2_0_1"/>
<feature type="domain" description="LYC1 C-terminal" evidence="1">
    <location>
        <begin position="195"/>
        <end position="381"/>
    </location>
</feature>
<dbReference type="PANTHER" id="PTHR34815:SF2">
    <property type="entry name" value="N-ACETYLTRANSFERASE DOMAIN-CONTAINING PROTEIN"/>
    <property type="match status" value="1"/>
</dbReference>
<organism evidence="2 3">
    <name type="scientific">Pisolithus microcarpus 441</name>
    <dbReference type="NCBI Taxonomy" id="765257"/>
    <lineage>
        <taxon>Eukaryota</taxon>
        <taxon>Fungi</taxon>
        <taxon>Dikarya</taxon>
        <taxon>Basidiomycota</taxon>
        <taxon>Agaricomycotina</taxon>
        <taxon>Agaricomycetes</taxon>
        <taxon>Agaricomycetidae</taxon>
        <taxon>Boletales</taxon>
        <taxon>Sclerodermatineae</taxon>
        <taxon>Pisolithaceae</taxon>
        <taxon>Pisolithus</taxon>
    </lineage>
</organism>
<dbReference type="OrthoDB" id="2020070at2759"/>
<gene>
    <name evidence="2" type="ORF">PISMIDRAFT_28424</name>
</gene>
<dbReference type="EMBL" id="KN833701">
    <property type="protein sequence ID" value="KIK26513.1"/>
    <property type="molecule type" value="Genomic_DNA"/>
</dbReference>
<dbReference type="Proteomes" id="UP000054018">
    <property type="component" value="Unassembled WGS sequence"/>
</dbReference>
<evidence type="ECO:0000259" key="1">
    <source>
        <dbReference type="Pfam" id="PF22998"/>
    </source>
</evidence>
<sequence length="381" mass="43436">MDLTSLTLFPATPEQVLVSRERTWPQWGGKLTEEQYIEKARLMDAMEHATDSRLITWVLAPRDDPTSLDFMCSCETYRRRGLVQYRSSIEQNSEIQEVVCYGIASVFTPLDKRGRGYASHMMRLLHWVISGRGASCSLSEFPIEWGQPPPEVEQAGKGLFSVLYSDIGEFYQKTGPGLVESGGWQTRDPVSTVWEVPREPLDLQSNAGFTWLKREDFDRLWAKDVELIKRSIVDMPTLTGPTAIVSFLPDEGVASFQFHRSIIGTEDPVSMDMYGVQRNHTNVGQPTYAVWSVDTHPLPPTLIVIRLHATEETFLDLIQKIQEAARRHGIVRMEIWNLREDLVDLAARLGGRTLQRDEHLPAIKWYGEGNTANIRWAFNEK</sequence>
<proteinExistence type="predicted"/>